<dbReference type="Pfam" id="PF01061">
    <property type="entry name" value="ABC2_membrane"/>
    <property type="match status" value="3"/>
</dbReference>
<feature type="transmembrane region" description="Helical" evidence="9">
    <location>
        <begin position="1135"/>
        <end position="1155"/>
    </location>
</feature>
<dbReference type="InterPro" id="IPR003439">
    <property type="entry name" value="ABC_transporter-like_ATP-bd"/>
</dbReference>
<dbReference type="FunFam" id="3.40.50.300:FF:000528">
    <property type="entry name" value="ABC transporter G family member 31"/>
    <property type="match status" value="1"/>
</dbReference>
<evidence type="ECO:0000256" key="6">
    <source>
        <dbReference type="ARBA" id="ARBA00022989"/>
    </source>
</evidence>
<dbReference type="InterPro" id="IPR027417">
    <property type="entry name" value="P-loop_NTPase"/>
</dbReference>
<dbReference type="InterPro" id="IPR034003">
    <property type="entry name" value="ABCG_PDR_2"/>
</dbReference>
<feature type="transmembrane region" description="Helical" evidence="9">
    <location>
        <begin position="997"/>
        <end position="1015"/>
    </location>
</feature>
<feature type="transmembrane region" description="Helical" evidence="9">
    <location>
        <begin position="1231"/>
        <end position="1252"/>
    </location>
</feature>
<dbReference type="SUPFAM" id="SSF52540">
    <property type="entry name" value="P-loop containing nucleoside triphosphate hydrolases"/>
    <property type="match status" value="3"/>
</dbReference>
<evidence type="ECO:0000256" key="9">
    <source>
        <dbReference type="SAM" id="Phobius"/>
    </source>
</evidence>
<evidence type="ECO:0000256" key="7">
    <source>
        <dbReference type="ARBA" id="ARBA00023136"/>
    </source>
</evidence>
<feature type="transmembrane region" description="Helical" evidence="9">
    <location>
        <begin position="1900"/>
        <end position="1918"/>
    </location>
</feature>
<dbReference type="GO" id="GO:0016887">
    <property type="term" value="F:ATP hydrolysis activity"/>
    <property type="evidence" value="ECO:0007669"/>
    <property type="project" value="InterPro"/>
</dbReference>
<dbReference type="GO" id="GO:0016020">
    <property type="term" value="C:membrane"/>
    <property type="evidence" value="ECO:0007669"/>
    <property type="project" value="UniProtKB-SubCell"/>
</dbReference>
<keyword evidence="2" id="KW-0813">Transport</keyword>
<reference evidence="11" key="1">
    <citation type="submission" date="2023-04" db="EMBL/GenBank/DDBJ databases">
        <title>Phytophthora lilii NBRC 32176.</title>
        <authorList>
            <person name="Ichikawa N."/>
            <person name="Sato H."/>
            <person name="Tonouchi N."/>
        </authorList>
    </citation>
    <scope>NUCLEOTIDE SEQUENCE</scope>
    <source>
        <strain evidence="11">NBRC 32176</strain>
    </source>
</reference>
<feature type="region of interest" description="Disordered" evidence="8">
    <location>
        <begin position="2064"/>
        <end position="2093"/>
    </location>
</feature>
<feature type="transmembrane region" description="Helical" evidence="9">
    <location>
        <begin position="1108"/>
        <end position="1128"/>
    </location>
</feature>
<organism evidence="11 12">
    <name type="scientific">Phytophthora lilii</name>
    <dbReference type="NCBI Taxonomy" id="2077276"/>
    <lineage>
        <taxon>Eukaryota</taxon>
        <taxon>Sar</taxon>
        <taxon>Stramenopiles</taxon>
        <taxon>Oomycota</taxon>
        <taxon>Peronosporomycetes</taxon>
        <taxon>Peronosporales</taxon>
        <taxon>Peronosporaceae</taxon>
        <taxon>Phytophthora</taxon>
    </lineage>
</organism>
<dbReference type="InterPro" id="IPR010929">
    <property type="entry name" value="PDR_CDR_ABC"/>
</dbReference>
<feature type="domain" description="ABC transporter" evidence="10">
    <location>
        <begin position="650"/>
        <end position="892"/>
    </location>
</feature>
<keyword evidence="4" id="KW-0547">Nucleotide-binding</keyword>
<gene>
    <name evidence="11" type="ORF">Plil01_001040300</name>
</gene>
<feature type="domain" description="ABC transporter" evidence="10">
    <location>
        <begin position="1384"/>
        <end position="1666"/>
    </location>
</feature>
<feature type="transmembrane region" description="Helical" evidence="9">
    <location>
        <begin position="353"/>
        <end position="377"/>
    </location>
</feature>
<dbReference type="CDD" id="cd03232">
    <property type="entry name" value="ABCG_PDR_domain2"/>
    <property type="match status" value="1"/>
</dbReference>
<feature type="transmembrane region" description="Helical" evidence="9">
    <location>
        <begin position="433"/>
        <end position="454"/>
    </location>
</feature>
<feature type="transmembrane region" description="Helical" evidence="9">
    <location>
        <begin position="552"/>
        <end position="575"/>
    </location>
</feature>
<feature type="transmembrane region" description="Helical" evidence="9">
    <location>
        <begin position="466"/>
        <end position="484"/>
    </location>
</feature>
<comment type="caution">
    <text evidence="11">The sequence shown here is derived from an EMBL/GenBank/DDBJ whole genome shotgun (WGS) entry which is preliminary data.</text>
</comment>
<comment type="subcellular location">
    <subcellularLocation>
        <location evidence="1">Membrane</location>
        <topology evidence="1">Multi-pass membrane protein</topology>
    </subcellularLocation>
</comment>
<dbReference type="OrthoDB" id="152732at2759"/>
<keyword evidence="12" id="KW-1185">Reference proteome</keyword>
<dbReference type="Pfam" id="PF00005">
    <property type="entry name" value="ABC_tran"/>
    <property type="match status" value="2"/>
</dbReference>
<dbReference type="InterPro" id="IPR013525">
    <property type="entry name" value="ABC2_TM"/>
</dbReference>
<feature type="transmembrane region" description="Helical" evidence="9">
    <location>
        <begin position="1831"/>
        <end position="1858"/>
    </location>
</feature>
<evidence type="ECO:0000256" key="8">
    <source>
        <dbReference type="SAM" id="MobiDB-lite"/>
    </source>
</evidence>
<evidence type="ECO:0000256" key="3">
    <source>
        <dbReference type="ARBA" id="ARBA00022692"/>
    </source>
</evidence>
<accession>A0A9W6U3N6</accession>
<evidence type="ECO:0000313" key="12">
    <source>
        <dbReference type="Proteomes" id="UP001165083"/>
    </source>
</evidence>
<feature type="transmembrane region" description="Helical" evidence="9">
    <location>
        <begin position="322"/>
        <end position="341"/>
    </location>
</feature>
<dbReference type="PROSITE" id="PS50893">
    <property type="entry name" value="ABC_TRANSPORTER_2"/>
    <property type="match status" value="2"/>
</dbReference>
<feature type="compositionally biased region" description="Basic and acidic residues" evidence="8">
    <location>
        <begin position="2084"/>
        <end position="2093"/>
    </location>
</feature>
<sequence>MVEHEDQPPVLPAESAAPTANTKANSDADDATDNQSVGDVVPEKLLAPKVSTYRLPRFSSRRLSSNSSFGDHDLPRTKSMFPEPRELTKDDLTSADALMADDVFTMNTTLSTVIENALGHPIPGLEVRFRNLELSAEVVSTTARIPSSETLCFELLDEISTGLDSAATYDICKSLKSAARNFNATVVISLLQPSPEVFELFDDVLLMNEGSIMFHSKREDAVPYFEQMGFHCPPRKDVADFLLDLGTNKQSVYVVGADVPYQSAEFADRFRESATFQKTLKRLDSPVKETLIVPDVKPFRLSFLEDMAILLRRQMMLTSRDTTYLMGRAVMNIVMGLLYGSTFWNMDDANSQLILGLLFSCAMFLSLSQASQVPTFIEARSVFYKQRGANFFRSSAYVLAMSISQIPMAVVETVVFGAITYWMGGYVALADRFIVFLVTLFLCQMWFTSYFFFLSSVSPNLTVAQPVMMVSVLFFMLFGGFLITKDNIPDYLIWVFWIDPLAWCIRALSINQYLAPKFDVCVYEGIDYCATYSETIGEYSLGVFNLPTESMWIWYGWIYLVAGYFMFVFISYIVLEYKRYESPENVAVVVDDEAVEDQTAYSKMPTTPKAVDDHEKVIEIQDVDDIMGGIPTMSVPVEPTGRGITLPITLAFENLFYSVPMPGGKKDEEIDLVKGVSGFALPGTMTALMGSSGAGKTTLMDVIAGRKTGGKIQGKILLNGHPANDLAIRRCTGYCEQMDIHSDSATVREALIFSAMLRQDASISTAQKMESVEECIELLELGPIADKIIRGSSTEQMKRVTIGVELAAQPSIIFMDELTSGLDARSAKLIMNGVRKIADSGRTIVCTIHQPSTEVFNLFDSLLLLRRGGRMVFFGELGKDSQNLINYFEAFPGVNPIKPGYNPATWMLECIGAGVGGGKAAAGADPSQPQDFAERFLMSDQKVLMEEDLDQEGVLYPSPHLPELTFDTKRASSSYTQFDLLCRRFFRMYWRTPTYNLTRLIISVVLACVFAIIYQGTDYSTYSGANAGIGLIFVSTVFLGIISFNSVMPVAADERTAFYRERASQTYNALWYFIAGTLVEIPYIFFSSLLFTIIFFPSVGFTGYITFFYYWLVVSMNALVFVYLGQLLVYALPSVAVATTLGALLSSIFMLFAGFNPPTGSIPDGYMWVHWISPPTYSIAILVSLVFGDCSGDKVGCDVLQNAPPTIGSMTLKQYVEDNFDMKHDDIWRNAMILIILIVAFRVLALISLRYISHLKPSMVVKNFDKKDNADHSINNRDEIPENLLTPKLSSYRLPRFSSRRSYGFTSDFDQLPRSKSMFPEPQQLTKDDLTSADALMADGVFTMNSTLSTVIERALGHPIPGFEVRFRNLELSAEVPQIKGGELEVPTLINQVQQGLSNLCCSSNKMTVEKKILRGVSGVFRPGRITLVLGQPGSGKSSLMKVLSNRFHMDTNISLSGDIDYNGKDRSELLQVLPRYVAYANQIDDHYPRLTVQETFEFAHRCCAGKDLEPWVVEALKNCTPEQHDHALKVVTAHHNFAPDVTVKKLGLDNCKDTVVGNAMLRGVSGGERKRVTTGEMMFGMKRLQLLDEISTGLDSAATYDICKSMKSAARNFNATVVISLLQPSPEVFELFDDVLLMNEGSIMFHGRREEAVPYFEQMGFHCPPRKDVADFLLDLGTNKQDAYIVGSPNSVPYRSDEFASLFQESSIFQTTLKHLEAPVKETMVFADLQPFRQTFNEDLITLLTRQVMLTVRDTTYLMGRAVMIIVMGLLYGSTFWQMNDSNSQLILGLLFSVAMFLSMSQASQVSTYIEARTVFYKQRGANFFRSSAYVLATSISQIPLSILETIVFGAITYWFGGYVNDVGRFIIFLITLFLCQMWFTSFFFFLSAASPNLTIAQPLMMVAVLFFMLFGGFLISKGNIPDYLIWIYWIDPLAWCIRSLSVNQYLASKFDVCVYQSIDYCTQYNMTMGKYSLGVFDLQTESAWIYYGWIYFIAGYFAFVFGSYFMLEYKRYESPENVAIVEQDEQAAKDQMVYNQMPTTPKEHQNVIEIHDVDDVMGGVPTISVPAQPTAPPANKSTCSRESPDSLCPER</sequence>
<feature type="region of interest" description="Disordered" evidence="8">
    <location>
        <begin position="61"/>
        <end position="82"/>
    </location>
</feature>
<dbReference type="Gene3D" id="3.40.50.300">
    <property type="entry name" value="P-loop containing nucleotide triphosphate hydrolases"/>
    <property type="match status" value="3"/>
</dbReference>
<dbReference type="EMBL" id="BSXW01000546">
    <property type="protein sequence ID" value="GMF25255.1"/>
    <property type="molecule type" value="Genomic_DNA"/>
</dbReference>
<dbReference type="PANTHER" id="PTHR19241">
    <property type="entry name" value="ATP-BINDING CASSETTE TRANSPORTER"/>
    <property type="match status" value="1"/>
</dbReference>
<evidence type="ECO:0000256" key="1">
    <source>
        <dbReference type="ARBA" id="ARBA00004141"/>
    </source>
</evidence>
<feature type="transmembrane region" description="Helical" evidence="9">
    <location>
        <begin position="1986"/>
        <end position="2009"/>
    </location>
</feature>
<dbReference type="FunFam" id="3.40.50.300:FF:000289">
    <property type="entry name" value="ABC transporter G family member 31"/>
    <property type="match status" value="1"/>
</dbReference>
<dbReference type="GO" id="GO:0140359">
    <property type="term" value="F:ABC-type transporter activity"/>
    <property type="evidence" value="ECO:0007669"/>
    <property type="project" value="InterPro"/>
</dbReference>
<feature type="transmembrane region" description="Helical" evidence="9">
    <location>
        <begin position="1757"/>
        <end position="1775"/>
    </location>
</feature>
<evidence type="ECO:0000313" key="11">
    <source>
        <dbReference type="EMBL" id="GMF25255.1"/>
    </source>
</evidence>
<name>A0A9W6U3N6_9STRA</name>
<evidence type="ECO:0000256" key="4">
    <source>
        <dbReference type="ARBA" id="ARBA00022741"/>
    </source>
</evidence>
<evidence type="ECO:0000259" key="10">
    <source>
        <dbReference type="PROSITE" id="PS50893"/>
    </source>
</evidence>
<keyword evidence="3 9" id="KW-0812">Transmembrane</keyword>
<proteinExistence type="predicted"/>
<evidence type="ECO:0000256" key="2">
    <source>
        <dbReference type="ARBA" id="ARBA00022448"/>
    </source>
</evidence>
<feature type="transmembrane region" description="Helical" evidence="9">
    <location>
        <begin position="1787"/>
        <end position="1811"/>
    </location>
</feature>
<dbReference type="SMART" id="SM00382">
    <property type="entry name" value="AAA"/>
    <property type="match status" value="2"/>
</dbReference>
<keyword evidence="5" id="KW-0067">ATP-binding</keyword>
<keyword evidence="6 9" id="KW-1133">Transmembrane helix</keyword>
<keyword evidence="7 9" id="KW-0472">Membrane</keyword>
<feature type="transmembrane region" description="Helical" evidence="9">
    <location>
        <begin position="1069"/>
        <end position="1096"/>
    </location>
</feature>
<evidence type="ECO:0000256" key="5">
    <source>
        <dbReference type="ARBA" id="ARBA00022840"/>
    </source>
</evidence>
<dbReference type="GO" id="GO:0005524">
    <property type="term" value="F:ATP binding"/>
    <property type="evidence" value="ECO:0007669"/>
    <property type="project" value="UniProtKB-KW"/>
</dbReference>
<dbReference type="InterPro" id="IPR003593">
    <property type="entry name" value="AAA+_ATPase"/>
</dbReference>
<feature type="transmembrane region" description="Helical" evidence="9">
    <location>
        <begin position="1027"/>
        <end position="1048"/>
    </location>
</feature>
<feature type="region of interest" description="Disordered" evidence="8">
    <location>
        <begin position="1"/>
        <end position="43"/>
    </location>
</feature>
<protein>
    <submittedName>
        <fullName evidence="11">Unnamed protein product</fullName>
    </submittedName>
</protein>
<dbReference type="Proteomes" id="UP001165083">
    <property type="component" value="Unassembled WGS sequence"/>
</dbReference>
<feature type="transmembrane region" description="Helical" evidence="9">
    <location>
        <begin position="397"/>
        <end position="421"/>
    </location>
</feature>
<feature type="transmembrane region" description="Helical" evidence="9">
    <location>
        <begin position="1864"/>
        <end position="1888"/>
    </location>
</feature>
<dbReference type="Pfam" id="PF06422">
    <property type="entry name" value="PDR_CDR"/>
    <property type="match status" value="1"/>
</dbReference>